<proteinExistence type="inferred from homology"/>
<evidence type="ECO:0000256" key="2">
    <source>
        <dbReference type="ARBA" id="ARBA00005977"/>
    </source>
</evidence>
<dbReference type="PANTHER" id="PTHR28668:SF1">
    <property type="entry name" value="TRANSMEMBRANE PROTEIN 234"/>
    <property type="match status" value="1"/>
</dbReference>
<dbReference type="InterPro" id="IPR037185">
    <property type="entry name" value="EmrE-like"/>
</dbReference>
<evidence type="ECO:0000256" key="1">
    <source>
        <dbReference type="ARBA" id="ARBA00004141"/>
    </source>
</evidence>
<sequence length="143" mass="15473">MVGAVEVCCFVVVAVLWGATNPFLKKGTEGIERVKKGNIILQFLAEVKFLFLNFKYLIPFLLNQGGSVVYYFTLATTELSLAVPVVNSLTFLITLLTGRLLGEDFGGKRAVFGMLLTMLGVSLCIISSASEAKDPAPFNTTLT</sequence>
<comment type="similarity">
    <text evidence="2">Belongs to the TMEM234 family.</text>
</comment>
<dbReference type="GeneID" id="105905044"/>
<protein>
    <submittedName>
        <fullName evidence="8">Transmembrane protein 234</fullName>
    </submittedName>
</protein>
<keyword evidence="7" id="KW-1185">Reference proteome</keyword>
<dbReference type="InterPro" id="IPR018908">
    <property type="entry name" value="TMEM234"/>
</dbReference>
<dbReference type="RefSeq" id="XP_012688472.1">
    <property type="nucleotide sequence ID" value="XM_012833018.3"/>
</dbReference>
<dbReference type="OrthoDB" id="43458at2759"/>
<evidence type="ECO:0000313" key="8">
    <source>
        <dbReference type="RefSeq" id="XP_012688472.1"/>
    </source>
</evidence>
<dbReference type="CTD" id="56063"/>
<feature type="transmembrane region" description="Helical" evidence="6">
    <location>
        <begin position="110"/>
        <end position="129"/>
    </location>
</feature>
<comment type="subcellular location">
    <subcellularLocation>
        <location evidence="1">Membrane</location>
        <topology evidence="1">Multi-pass membrane protein</topology>
    </subcellularLocation>
</comment>
<reference evidence="8" key="1">
    <citation type="submission" date="2025-08" db="UniProtKB">
        <authorList>
            <consortium name="RefSeq"/>
        </authorList>
    </citation>
    <scope>IDENTIFICATION</scope>
</reference>
<keyword evidence="3 6" id="KW-0812">Transmembrane</keyword>
<feature type="transmembrane region" description="Helical" evidence="6">
    <location>
        <begin position="68"/>
        <end position="98"/>
    </location>
</feature>
<dbReference type="Proteomes" id="UP000515152">
    <property type="component" value="Chromosome 14"/>
</dbReference>
<evidence type="ECO:0000256" key="6">
    <source>
        <dbReference type="SAM" id="Phobius"/>
    </source>
</evidence>
<evidence type="ECO:0000256" key="3">
    <source>
        <dbReference type="ARBA" id="ARBA00022692"/>
    </source>
</evidence>
<dbReference type="SUPFAM" id="SSF103481">
    <property type="entry name" value="Multidrug resistance efflux transporter EmrE"/>
    <property type="match status" value="1"/>
</dbReference>
<gene>
    <name evidence="8" type="primary">tmem234</name>
</gene>
<dbReference type="Pfam" id="PF10639">
    <property type="entry name" value="TMEM234"/>
    <property type="match status" value="1"/>
</dbReference>
<accession>A0A6P3W316</accession>
<name>A0A6P3W316_CLUHA</name>
<evidence type="ECO:0000256" key="5">
    <source>
        <dbReference type="ARBA" id="ARBA00023136"/>
    </source>
</evidence>
<evidence type="ECO:0000256" key="4">
    <source>
        <dbReference type="ARBA" id="ARBA00022989"/>
    </source>
</evidence>
<organism evidence="7 8">
    <name type="scientific">Clupea harengus</name>
    <name type="common">Atlantic herring</name>
    <dbReference type="NCBI Taxonomy" id="7950"/>
    <lineage>
        <taxon>Eukaryota</taxon>
        <taxon>Metazoa</taxon>
        <taxon>Chordata</taxon>
        <taxon>Craniata</taxon>
        <taxon>Vertebrata</taxon>
        <taxon>Euteleostomi</taxon>
        <taxon>Actinopterygii</taxon>
        <taxon>Neopterygii</taxon>
        <taxon>Teleostei</taxon>
        <taxon>Clupei</taxon>
        <taxon>Clupeiformes</taxon>
        <taxon>Clupeoidei</taxon>
        <taxon>Clupeidae</taxon>
        <taxon>Clupea</taxon>
    </lineage>
</organism>
<evidence type="ECO:0000313" key="7">
    <source>
        <dbReference type="Proteomes" id="UP000515152"/>
    </source>
</evidence>
<dbReference type="AlphaFoldDB" id="A0A6P3W316"/>
<dbReference type="PANTHER" id="PTHR28668">
    <property type="entry name" value="TRANSMEMBRANE PROTEIN 234"/>
    <property type="match status" value="1"/>
</dbReference>
<keyword evidence="5 6" id="KW-0472">Membrane</keyword>
<dbReference type="GO" id="GO:0016020">
    <property type="term" value="C:membrane"/>
    <property type="evidence" value="ECO:0007669"/>
    <property type="project" value="UniProtKB-SubCell"/>
</dbReference>
<feature type="transmembrane region" description="Helical" evidence="6">
    <location>
        <begin position="43"/>
        <end position="62"/>
    </location>
</feature>
<dbReference type="KEGG" id="char:105905044"/>
<keyword evidence="4 6" id="KW-1133">Transmembrane helix</keyword>